<dbReference type="EMBL" id="VIIS01002227">
    <property type="protein sequence ID" value="KAF0286839.1"/>
    <property type="molecule type" value="Genomic_DNA"/>
</dbReference>
<accession>A0A6A4V0Y4</accession>
<reference evidence="1 2" key="1">
    <citation type="submission" date="2019-07" db="EMBL/GenBank/DDBJ databases">
        <title>Draft genome assembly of a fouling barnacle, Amphibalanus amphitrite (Darwin, 1854): The first reference genome for Thecostraca.</title>
        <authorList>
            <person name="Kim W."/>
        </authorList>
    </citation>
    <scope>NUCLEOTIDE SEQUENCE [LARGE SCALE GENOMIC DNA]</scope>
    <source>
        <strain evidence="1">SNU_AA5</strain>
        <tissue evidence="1">Soma without cirri and trophi</tissue>
    </source>
</reference>
<gene>
    <name evidence="1" type="ORF">FJT64_014692</name>
</gene>
<dbReference type="AlphaFoldDB" id="A0A6A4V0Y4"/>
<name>A0A6A4V0Y4_AMPAM</name>
<sequence length="195" mass="22453">MIAPEEVVEQVRLTESESGIFVWDAAPLLALLTEDDLKRVLKDPAAVRAWLKDQPETQRPAGQPADLRSPRDLCDLLLNTPLLVSVLKASVPNYRQHMDALEEMGVSHSEIFRQSFEDAKKKHQEDAQDSFFNTSDRFHTQLGVDSELAQRRHRYYMHLFSQLCEDPAVCTEHNRLRNVMPDSWRLRPSVFRGTV</sequence>
<organism evidence="1 2">
    <name type="scientific">Amphibalanus amphitrite</name>
    <name type="common">Striped barnacle</name>
    <name type="synonym">Balanus amphitrite</name>
    <dbReference type="NCBI Taxonomy" id="1232801"/>
    <lineage>
        <taxon>Eukaryota</taxon>
        <taxon>Metazoa</taxon>
        <taxon>Ecdysozoa</taxon>
        <taxon>Arthropoda</taxon>
        <taxon>Crustacea</taxon>
        <taxon>Multicrustacea</taxon>
        <taxon>Cirripedia</taxon>
        <taxon>Thoracica</taxon>
        <taxon>Thoracicalcarea</taxon>
        <taxon>Balanomorpha</taxon>
        <taxon>Balanoidea</taxon>
        <taxon>Balanidae</taxon>
        <taxon>Amphibalaninae</taxon>
        <taxon>Amphibalanus</taxon>
    </lineage>
</organism>
<protein>
    <submittedName>
        <fullName evidence="1">Uncharacterized protein</fullName>
    </submittedName>
</protein>
<comment type="caution">
    <text evidence="1">The sequence shown here is derived from an EMBL/GenBank/DDBJ whole genome shotgun (WGS) entry which is preliminary data.</text>
</comment>
<proteinExistence type="predicted"/>
<evidence type="ECO:0000313" key="2">
    <source>
        <dbReference type="Proteomes" id="UP000440578"/>
    </source>
</evidence>
<dbReference type="Proteomes" id="UP000440578">
    <property type="component" value="Unassembled WGS sequence"/>
</dbReference>
<evidence type="ECO:0000313" key="1">
    <source>
        <dbReference type="EMBL" id="KAF0286839.1"/>
    </source>
</evidence>
<keyword evidence="2" id="KW-1185">Reference proteome</keyword>